<protein>
    <recommendedName>
        <fullName evidence="3">Clr5 domain-containing protein</fullName>
    </recommendedName>
</protein>
<evidence type="ECO:0000313" key="2">
    <source>
        <dbReference type="Proteomes" id="UP000176998"/>
    </source>
</evidence>
<dbReference type="AlphaFoldDB" id="A0A1G4BQC3"/>
<reference evidence="1 2" key="1">
    <citation type="submission" date="2016-09" db="EMBL/GenBank/DDBJ databases">
        <authorList>
            <person name="Capua I."/>
            <person name="De Benedictis P."/>
            <person name="Joannis T."/>
            <person name="Lombin L.H."/>
            <person name="Cattoli G."/>
        </authorList>
    </citation>
    <scope>NUCLEOTIDE SEQUENCE [LARGE SCALE GENOMIC DNA]</scope>
    <source>
        <strain evidence="1 2">IMI 309357</strain>
    </source>
</reference>
<gene>
    <name evidence="1" type="ORF">CORC01_00963</name>
</gene>
<dbReference type="RefSeq" id="XP_022480780.1">
    <property type="nucleotide sequence ID" value="XM_022612619.1"/>
</dbReference>
<dbReference type="OrthoDB" id="4845996at2759"/>
<organism evidence="1 2">
    <name type="scientific">Colletotrichum orchidophilum</name>
    <dbReference type="NCBI Taxonomy" id="1209926"/>
    <lineage>
        <taxon>Eukaryota</taxon>
        <taxon>Fungi</taxon>
        <taxon>Dikarya</taxon>
        <taxon>Ascomycota</taxon>
        <taxon>Pezizomycotina</taxon>
        <taxon>Sordariomycetes</taxon>
        <taxon>Hypocreomycetidae</taxon>
        <taxon>Glomerellales</taxon>
        <taxon>Glomerellaceae</taxon>
        <taxon>Colletotrichum</taxon>
    </lineage>
</organism>
<accession>A0A1G4BQC3</accession>
<keyword evidence="2" id="KW-1185">Reference proteome</keyword>
<proteinExistence type="predicted"/>
<comment type="caution">
    <text evidence="1">The sequence shown here is derived from an EMBL/GenBank/DDBJ whole genome shotgun (WGS) entry which is preliminary data.</text>
</comment>
<sequence length="809" mass="91196">MDWTPNNSVQTFPLCDEPQEFHDAATEYNDQSFENQLNQYHPRNMFPLDLALTVPSQDDPGFHESLLQPGDCNMGDFPVIFEQSINQMCPPNMDFQNTIDHSGLSHLNANGWDPGSSDITPQHQNTWYYSGEPSEMIPQERQVGDVSFMIQTNDFDVNVEPRDSGWLSATPNQSLIWDTTVSSSGAPSLFRATPYSRQMSSNEMAVMCDDQSSAGPSTTQSAIQLPTTRKAIRSAKKSTYSDGKWDELRKDHLNRLYIQENHTLDEVVFELAVIHNIEIGYIYHVKLIPLDEEFLTRLRKSTIERRLKKWSEFSKNNARQLSQQNISTRRRPASALTFVKSNSTSSIGQYPFASLNQARRQAEVDRIRDLSPATYLHQEKMFHALDQLVKGLLASGKKSWRVYPVRPISFMADGGDEAARGKSSQDWESLIEKCRGMATLADSSQFGEVRSVFGNVLASTKRIVQTCTPDFLVSFWKVCIALFQVRIGGRRDYLCLRLFLHNLGAQLVRSPSVGGHHAVTTFVSSLIGVIESEPLDLKVTLGLAYWKAIHVLASILGGDHAIVLNMTTHCIRHWSGRFTPQRHVLESAYEGLLSRESPVSPALSQRDISLRLDLLYAVSMRKNYSPDVFRRADDLWSMTRDISLGKATTGRLRPTVITRAFDFTTELLTAHHLEAASNARESDAVEASQAMVFGCLDTAVEILRKGSLECQIRAVAFSKRLEVHLRASGRKTQAVAERDRGRDLRLGIKRVVMAPSWVPSFEPTMRKTTSRRRAPTKAAWAAEKRRLRIKSRDNLVCMLQIEGHTQISA</sequence>
<evidence type="ECO:0008006" key="3">
    <source>
        <dbReference type="Google" id="ProtNLM"/>
    </source>
</evidence>
<dbReference type="EMBL" id="MJBS01000005">
    <property type="protein sequence ID" value="OHF03644.1"/>
    <property type="molecule type" value="Genomic_DNA"/>
</dbReference>
<dbReference type="Proteomes" id="UP000176998">
    <property type="component" value="Unassembled WGS sequence"/>
</dbReference>
<evidence type="ECO:0000313" key="1">
    <source>
        <dbReference type="EMBL" id="OHF03644.1"/>
    </source>
</evidence>
<dbReference type="GeneID" id="34554129"/>
<name>A0A1G4BQC3_9PEZI</name>